<dbReference type="Pfam" id="PF04616">
    <property type="entry name" value="Glyco_hydro_43"/>
    <property type="match status" value="1"/>
</dbReference>
<dbReference type="Pfam" id="PF17851">
    <property type="entry name" value="GH43_C2"/>
    <property type="match status" value="1"/>
</dbReference>
<evidence type="ECO:0000259" key="5">
    <source>
        <dbReference type="Pfam" id="PF17851"/>
    </source>
</evidence>
<dbReference type="PANTHER" id="PTHR42812">
    <property type="entry name" value="BETA-XYLOSIDASE"/>
    <property type="match status" value="1"/>
</dbReference>
<dbReference type="CDD" id="cd18617">
    <property type="entry name" value="GH43_XynB-like"/>
    <property type="match status" value="1"/>
</dbReference>
<proteinExistence type="inferred from homology"/>
<evidence type="ECO:0000313" key="6">
    <source>
        <dbReference type="EMBL" id="KAL0066707.1"/>
    </source>
</evidence>
<evidence type="ECO:0000256" key="4">
    <source>
        <dbReference type="SAM" id="SignalP"/>
    </source>
</evidence>
<dbReference type="InterPro" id="IPR013320">
    <property type="entry name" value="ConA-like_dom_sf"/>
</dbReference>
<dbReference type="SUPFAM" id="SSF49899">
    <property type="entry name" value="Concanavalin A-like lectins/glucanases"/>
    <property type="match status" value="1"/>
</dbReference>
<keyword evidence="7" id="KW-1185">Reference proteome</keyword>
<evidence type="ECO:0000256" key="3">
    <source>
        <dbReference type="ARBA" id="ARBA00023295"/>
    </source>
</evidence>
<evidence type="ECO:0000256" key="2">
    <source>
        <dbReference type="ARBA" id="ARBA00022801"/>
    </source>
</evidence>
<gene>
    <name evidence="6" type="ORF">AAF712_006312</name>
</gene>
<feature type="chain" id="PRO_5047522368" description="Beta-xylosidase C-terminal Concanavalin A-like domain-containing protein" evidence="4">
    <location>
        <begin position="21"/>
        <end position="626"/>
    </location>
</feature>
<keyword evidence="2" id="KW-0378">Hydrolase</keyword>
<name>A0ABR2ZYD5_9AGAR</name>
<evidence type="ECO:0000313" key="7">
    <source>
        <dbReference type="Proteomes" id="UP001437256"/>
    </source>
</evidence>
<organism evidence="6 7">
    <name type="scientific">Marasmius tenuissimus</name>
    <dbReference type="NCBI Taxonomy" id="585030"/>
    <lineage>
        <taxon>Eukaryota</taxon>
        <taxon>Fungi</taxon>
        <taxon>Dikarya</taxon>
        <taxon>Basidiomycota</taxon>
        <taxon>Agaricomycotina</taxon>
        <taxon>Agaricomycetes</taxon>
        <taxon>Agaricomycetidae</taxon>
        <taxon>Agaricales</taxon>
        <taxon>Marasmiineae</taxon>
        <taxon>Marasmiaceae</taxon>
        <taxon>Marasmius</taxon>
    </lineage>
</organism>
<evidence type="ECO:0000256" key="1">
    <source>
        <dbReference type="ARBA" id="ARBA00009865"/>
    </source>
</evidence>
<dbReference type="Proteomes" id="UP001437256">
    <property type="component" value="Unassembled WGS sequence"/>
</dbReference>
<feature type="domain" description="Beta-xylosidase C-terminal Concanavalin A-like" evidence="5">
    <location>
        <begin position="392"/>
        <end position="618"/>
    </location>
</feature>
<dbReference type="SUPFAM" id="SSF75005">
    <property type="entry name" value="Arabinanase/levansucrase/invertase"/>
    <property type="match status" value="1"/>
</dbReference>
<dbReference type="Gene3D" id="2.60.120.200">
    <property type="match status" value="1"/>
</dbReference>
<reference evidence="6 7" key="1">
    <citation type="submission" date="2024-05" db="EMBL/GenBank/DDBJ databases">
        <title>A draft genome resource for the thread blight pathogen Marasmius tenuissimus strain MS-2.</title>
        <authorList>
            <person name="Yulfo-Soto G.E."/>
            <person name="Baruah I.K."/>
            <person name="Amoako-Attah I."/>
            <person name="Bukari Y."/>
            <person name="Meinhardt L.W."/>
            <person name="Bailey B.A."/>
            <person name="Cohen S.P."/>
        </authorList>
    </citation>
    <scope>NUCLEOTIDE SEQUENCE [LARGE SCALE GENOMIC DNA]</scope>
    <source>
        <strain evidence="6 7">MS-2</strain>
    </source>
</reference>
<keyword evidence="4" id="KW-0732">Signal</keyword>
<comment type="similarity">
    <text evidence="1">Belongs to the glycosyl hydrolase 43 family.</text>
</comment>
<dbReference type="InterPro" id="IPR006710">
    <property type="entry name" value="Glyco_hydro_43"/>
</dbReference>
<dbReference type="Gene3D" id="2.115.10.20">
    <property type="entry name" value="Glycosyl hydrolase domain, family 43"/>
    <property type="match status" value="1"/>
</dbReference>
<dbReference type="InterPro" id="IPR051795">
    <property type="entry name" value="Glycosyl_Hydrlase_43"/>
</dbReference>
<keyword evidence="3" id="KW-0326">Glycosidase</keyword>
<accession>A0ABR2ZYD5</accession>
<sequence>MTPHLLLLSTLLLGATVVKALINPILPGWNPDPSFVRVGDDYFVATSTFEYFPGVPIYHSKDLVNWELINHALSNPSQLALYGTPSDAGIWAPALRYHDGVYYLATTTRYVYTAELRLFPRSFYVTTTDIFSGEWSDPIYVDGLGYDLDLFFDPSGDVYASWAGINSFTEKIYSIYQTKIDLKTGNSLSPVNLIFKGTLENNSTARPEGPHVYLINDTYYLLIAEGKIRFTSSSMILANVFSCLLFVGGTDIGHRVTIQRGPSPSGPWENNPANPILFNGADLSNEVQWTGHADILQAPDGSWWGTALGVVPQRGNLSHIQLGRQTFLFPVTWSDGWPVFNDGDPITTHLEGVLEDKQPVQTYFNQFTSVNETQTTTKTALKSLDPEGSIALDDTFYTLRTPQKSFHSLTASPGHLRLYGNGFKPGDRDTPALLLRKQGAYNETFEVVLDGFTPRSSGAGGGGVGTENGGREEAGITVLYSDFLHQDIGIIGANGTEEGRQIVSRTIVHAKQVGPWALSSDNNTVITETKFPLNSTARSVKLTIRSDGVQYELGYAEAQDEDEESEAFGETTWAATVDAAELSLPVAGGFFFKGVSFGAYNTGGGRASLTPADFRYWKQTPGSVES</sequence>
<dbReference type="InterPro" id="IPR023296">
    <property type="entry name" value="Glyco_hydro_beta-prop_sf"/>
</dbReference>
<feature type="signal peptide" evidence="4">
    <location>
        <begin position="1"/>
        <end position="20"/>
    </location>
</feature>
<protein>
    <recommendedName>
        <fullName evidence="5">Beta-xylosidase C-terminal Concanavalin A-like domain-containing protein</fullName>
    </recommendedName>
</protein>
<dbReference type="EMBL" id="JBBXMP010000033">
    <property type="protein sequence ID" value="KAL0066707.1"/>
    <property type="molecule type" value="Genomic_DNA"/>
</dbReference>
<dbReference type="PANTHER" id="PTHR42812:SF16">
    <property type="entry name" value="HYDROLASE, PUTATIVE (AFU_ORTHOLOGUE AFUA_7G06110)-RELATED"/>
    <property type="match status" value="1"/>
</dbReference>
<comment type="caution">
    <text evidence="6">The sequence shown here is derived from an EMBL/GenBank/DDBJ whole genome shotgun (WGS) entry which is preliminary data.</text>
</comment>
<dbReference type="InterPro" id="IPR041542">
    <property type="entry name" value="GH43_C2"/>
</dbReference>